<comment type="caution">
    <text evidence="5">The sequence shown here is derived from an EMBL/GenBank/DDBJ whole genome shotgun (WGS) entry which is preliminary data.</text>
</comment>
<protein>
    <submittedName>
        <fullName evidence="5">MerR family transcriptional regulator</fullName>
    </submittedName>
</protein>
<reference evidence="5 6" key="1">
    <citation type="journal article" date="2016" name="Front. Microbiol.">
        <title>Comparative Genomics Analysis of Streptomyces Species Reveals Their Adaptation to the Marine Environment and Their Diversity at the Genomic Level.</title>
        <authorList>
            <person name="Tian X."/>
            <person name="Zhang Z."/>
            <person name="Yang T."/>
            <person name="Chen M."/>
            <person name="Li J."/>
            <person name="Chen F."/>
            <person name="Yang J."/>
            <person name="Li W."/>
            <person name="Zhang B."/>
            <person name="Zhang Z."/>
            <person name="Wu J."/>
            <person name="Zhang C."/>
            <person name="Long L."/>
            <person name="Xiao J."/>
        </authorList>
    </citation>
    <scope>NUCLEOTIDE SEQUENCE [LARGE SCALE GENOMIC DNA]</scope>
    <source>
        <strain evidence="5 6">SCSIO 10429</strain>
    </source>
</reference>
<dbReference type="GO" id="GO:0006355">
    <property type="term" value="P:regulation of DNA-templated transcription"/>
    <property type="evidence" value="ECO:0007669"/>
    <property type="project" value="InterPro"/>
</dbReference>
<proteinExistence type="predicted"/>
<dbReference type="SUPFAM" id="SSF46894">
    <property type="entry name" value="C-terminal effector domain of the bipartite response regulators"/>
    <property type="match status" value="1"/>
</dbReference>
<dbReference type="GO" id="GO:0000160">
    <property type="term" value="P:phosphorelay signal transduction system"/>
    <property type="evidence" value="ECO:0007669"/>
    <property type="project" value="InterPro"/>
</dbReference>
<dbReference type="SMART" id="SM00448">
    <property type="entry name" value="REC"/>
    <property type="match status" value="1"/>
</dbReference>
<accession>A0A1E7KXU6</accession>
<feature type="domain" description="Response regulatory" evidence="4">
    <location>
        <begin position="3"/>
        <end position="119"/>
    </location>
</feature>
<evidence type="ECO:0000313" key="5">
    <source>
        <dbReference type="EMBL" id="OEV08746.1"/>
    </source>
</evidence>
<dbReference type="PATRIC" id="fig|518642.10.peg.5843"/>
<name>A0A1E7KXU6_9ACTN</name>
<dbReference type="CDD" id="cd06170">
    <property type="entry name" value="LuxR_C_like"/>
    <property type="match status" value="1"/>
</dbReference>
<keyword evidence="2" id="KW-0597">Phosphoprotein</keyword>
<dbReference type="PROSITE" id="PS50110">
    <property type="entry name" value="RESPONSE_REGULATORY"/>
    <property type="match status" value="1"/>
</dbReference>
<dbReference type="SMART" id="SM00421">
    <property type="entry name" value="HTH_LUXR"/>
    <property type="match status" value="1"/>
</dbReference>
<feature type="modified residue" description="4-aspartylphosphate" evidence="2">
    <location>
        <position position="54"/>
    </location>
</feature>
<dbReference type="Gene3D" id="3.40.50.2300">
    <property type="match status" value="1"/>
</dbReference>
<dbReference type="EMBL" id="LJGW01000405">
    <property type="protein sequence ID" value="OEV08746.1"/>
    <property type="molecule type" value="Genomic_DNA"/>
</dbReference>
<dbReference type="InterPro" id="IPR011006">
    <property type="entry name" value="CheY-like_superfamily"/>
</dbReference>
<dbReference type="PRINTS" id="PR00038">
    <property type="entry name" value="HTHLUXR"/>
</dbReference>
<keyword evidence="6" id="KW-1185">Reference proteome</keyword>
<evidence type="ECO:0000259" key="3">
    <source>
        <dbReference type="PROSITE" id="PS50043"/>
    </source>
</evidence>
<dbReference type="SUPFAM" id="SSF52172">
    <property type="entry name" value="CheY-like"/>
    <property type="match status" value="1"/>
</dbReference>
<gene>
    <name evidence="5" type="ORF">AN218_25205</name>
</gene>
<dbReference type="Proteomes" id="UP000176005">
    <property type="component" value="Unassembled WGS sequence"/>
</dbReference>
<feature type="domain" description="HTH luxR-type" evidence="3">
    <location>
        <begin position="134"/>
        <end position="199"/>
    </location>
</feature>
<dbReference type="InterPro" id="IPR000792">
    <property type="entry name" value="Tscrpt_reg_LuxR_C"/>
</dbReference>
<evidence type="ECO:0000313" key="6">
    <source>
        <dbReference type="Proteomes" id="UP000176005"/>
    </source>
</evidence>
<evidence type="ECO:0000256" key="2">
    <source>
        <dbReference type="PROSITE-ProRule" id="PRU00169"/>
    </source>
</evidence>
<sequence length="204" mass="21348">MIRVLLAEDMHMVRGALAALLGLESDLEVVAEVASGDAVLPAALAHRPDVAVLDLQMPGADGVAAAGELARSLPECRVMILTAQGRPEALRSALAERVGGFMLKDAPPEQLADAVRRVAAGEHVIDPALAAAALTAAPSPLTPRETDVLRLAADGAELAEIARELHLSPGTVRNYLAAVVTKLDARNRLDAVRIAREQGWLTAD</sequence>
<dbReference type="Pfam" id="PF00072">
    <property type="entry name" value="Response_reg"/>
    <property type="match status" value="1"/>
</dbReference>
<evidence type="ECO:0000259" key="4">
    <source>
        <dbReference type="PROSITE" id="PS50110"/>
    </source>
</evidence>
<dbReference type="Pfam" id="PF00196">
    <property type="entry name" value="GerE"/>
    <property type="match status" value="1"/>
</dbReference>
<dbReference type="InterPro" id="IPR039420">
    <property type="entry name" value="WalR-like"/>
</dbReference>
<dbReference type="PANTHER" id="PTHR43214">
    <property type="entry name" value="TWO-COMPONENT RESPONSE REGULATOR"/>
    <property type="match status" value="1"/>
</dbReference>
<dbReference type="PROSITE" id="PS50043">
    <property type="entry name" value="HTH_LUXR_2"/>
    <property type="match status" value="1"/>
</dbReference>
<dbReference type="InterPro" id="IPR001789">
    <property type="entry name" value="Sig_transdc_resp-reg_receiver"/>
</dbReference>
<dbReference type="AlphaFoldDB" id="A0A1E7KXU6"/>
<dbReference type="RefSeq" id="WP_070019225.1">
    <property type="nucleotide sequence ID" value="NZ_LJGW01000405.1"/>
</dbReference>
<keyword evidence="1" id="KW-0238">DNA-binding</keyword>
<dbReference type="PANTHER" id="PTHR43214:SF42">
    <property type="entry name" value="TRANSCRIPTIONAL REGULATORY PROTEIN DESR"/>
    <property type="match status" value="1"/>
</dbReference>
<dbReference type="GO" id="GO:0003677">
    <property type="term" value="F:DNA binding"/>
    <property type="evidence" value="ECO:0007669"/>
    <property type="project" value="UniProtKB-KW"/>
</dbReference>
<dbReference type="InterPro" id="IPR016032">
    <property type="entry name" value="Sig_transdc_resp-reg_C-effctor"/>
</dbReference>
<organism evidence="5 6">
    <name type="scientific">Streptomyces nanshensis</name>
    <dbReference type="NCBI Taxonomy" id="518642"/>
    <lineage>
        <taxon>Bacteria</taxon>
        <taxon>Bacillati</taxon>
        <taxon>Actinomycetota</taxon>
        <taxon>Actinomycetes</taxon>
        <taxon>Kitasatosporales</taxon>
        <taxon>Streptomycetaceae</taxon>
        <taxon>Streptomyces</taxon>
    </lineage>
</organism>
<evidence type="ECO:0000256" key="1">
    <source>
        <dbReference type="ARBA" id="ARBA00023125"/>
    </source>
</evidence>